<dbReference type="InterPro" id="IPR001750">
    <property type="entry name" value="ND/Mrp_TM"/>
</dbReference>
<dbReference type="GO" id="GO:0015990">
    <property type="term" value="P:electron transport coupled proton transport"/>
    <property type="evidence" value="ECO:0007669"/>
    <property type="project" value="TreeGrafter"/>
</dbReference>
<evidence type="ECO:0000256" key="5">
    <source>
        <dbReference type="ARBA" id="ARBA00022660"/>
    </source>
</evidence>
<evidence type="ECO:0000256" key="11">
    <source>
        <dbReference type="ARBA" id="ARBA00023027"/>
    </source>
</evidence>
<geneLocation type="mitochondrion" evidence="21"/>
<feature type="transmembrane region" description="Helical" evidence="17">
    <location>
        <begin position="85"/>
        <end position="110"/>
    </location>
</feature>
<feature type="transmembrane region" description="Helical" evidence="17">
    <location>
        <begin position="485"/>
        <end position="505"/>
    </location>
</feature>
<dbReference type="Pfam" id="PF00361">
    <property type="entry name" value="Proton_antipo_M"/>
    <property type="match status" value="1"/>
</dbReference>
<evidence type="ECO:0000313" key="21">
    <source>
        <dbReference type="EMBL" id="QID02661.1"/>
    </source>
</evidence>
<keyword evidence="18" id="KW-0732">Signal</keyword>
<evidence type="ECO:0000256" key="14">
    <source>
        <dbReference type="ARBA" id="ARBA00023136"/>
    </source>
</evidence>
<evidence type="ECO:0000259" key="19">
    <source>
        <dbReference type="Pfam" id="PF00361"/>
    </source>
</evidence>
<evidence type="ECO:0000256" key="10">
    <source>
        <dbReference type="ARBA" id="ARBA00022989"/>
    </source>
</evidence>
<dbReference type="PROSITE" id="PS51257">
    <property type="entry name" value="PROKAR_LIPOPROTEIN"/>
    <property type="match status" value="1"/>
</dbReference>
<dbReference type="EMBL" id="MN528027">
    <property type="protein sequence ID" value="QID02661.1"/>
    <property type="molecule type" value="Genomic_DNA"/>
</dbReference>
<dbReference type="EC" id="7.1.1.2" evidence="2"/>
<dbReference type="GO" id="GO:0003954">
    <property type="term" value="F:NADH dehydrogenase activity"/>
    <property type="evidence" value="ECO:0007669"/>
    <property type="project" value="TreeGrafter"/>
</dbReference>
<feature type="transmembrane region" description="Helical" evidence="17">
    <location>
        <begin position="358"/>
        <end position="378"/>
    </location>
</feature>
<feature type="transmembrane region" description="Helical" evidence="17">
    <location>
        <begin position="207"/>
        <end position="223"/>
    </location>
</feature>
<evidence type="ECO:0000256" key="8">
    <source>
        <dbReference type="ARBA" id="ARBA00022967"/>
    </source>
</evidence>
<name>A0A6H2U260_9BIVA</name>
<feature type="domain" description="NADH:quinone oxidoreductase/Mrp antiporter transmembrane" evidence="19">
    <location>
        <begin position="103"/>
        <end position="376"/>
    </location>
</feature>
<evidence type="ECO:0000256" key="17">
    <source>
        <dbReference type="SAM" id="Phobius"/>
    </source>
</evidence>
<reference evidence="21" key="1">
    <citation type="submission" date="2019-09" db="EMBL/GenBank/DDBJ databases">
        <title>Unorthodox features in two venerid bivalves with doubly uniparental inheritance of mitochondria.</title>
        <authorList>
            <person name="Capt C."/>
            <person name="Bouvet K."/>
            <person name="Guerra D."/>
            <person name="Robicheau B.M."/>
            <person name="Stewart D.T."/>
            <person name="Pante E."/>
            <person name="Breton S."/>
        </authorList>
    </citation>
    <scope>NUCLEOTIDE SEQUENCE</scope>
</reference>
<keyword evidence="13 21" id="KW-0496">Mitochondrion</keyword>
<evidence type="ECO:0000256" key="2">
    <source>
        <dbReference type="ARBA" id="ARBA00012944"/>
    </source>
</evidence>
<feature type="transmembrane region" description="Helical" evidence="17">
    <location>
        <begin position="409"/>
        <end position="432"/>
    </location>
</feature>
<dbReference type="GO" id="GO:0005743">
    <property type="term" value="C:mitochondrial inner membrane"/>
    <property type="evidence" value="ECO:0007669"/>
    <property type="project" value="UniProtKB-SubCell"/>
</dbReference>
<keyword evidence="11" id="KW-0520">NAD</keyword>
<evidence type="ECO:0000256" key="1">
    <source>
        <dbReference type="ARBA" id="ARBA00004448"/>
    </source>
</evidence>
<sequence length="567" mass="61586">MKSASSFFSVLISIGCVVWAAHPISEGLMVELGLSKSVLVNMSFILFMDSYGVLFIWVVSMISLCVMSFSLFYLNDSYDYGRYCFLVKVFIAFMFLLVLVPTLLGVMLGWDGLGLVSFLLVTFYQDKKSLGSGLMTFFSNRVGDALILISLFLLSNQMGFSLKELAGTTVAGLSSFLLVLGCMTKSAQFPFSAWLPMAMAAPTPVSALVHSSTLVTAGCFLLFRFNNVLDCSDYMFLSFVSSLTALYAAIYGVFEWDLKKLVALSTMGQMGVVMLGISVGASASSFFHLVSHAMYKSLLFLCVGVIISTGGGVQDMRHIGNLQDKSPALMSLLLISLLSFLGFPFLSAFYSKDLILELFLMSSFGSVVIVMTVLSLILNVFCSGRLLFCFYNSGEVGALMVDGSMVESVLWPCSALALGSLFGGVVIQSLICDLGVGVWMPSSFRVLFSLGLIVGVPLLLGIYSVTGSFDVVHKSEGWIYPFLESGWFLGALSGSFIGTFTLLLADRVEADLEEGWIEWGVGPIGFWDKFSKGAKAVLQAQADSMGVLMLKSSLLVASWFYFLKYLS</sequence>
<keyword evidence="7" id="KW-0999">Mitochondrion inner membrane</keyword>
<comment type="catalytic activity">
    <reaction evidence="16">
        <text>a ubiquinone + NADH + 5 H(+)(in) = a ubiquinol + NAD(+) + 4 H(+)(out)</text>
        <dbReference type="Rhea" id="RHEA:29091"/>
        <dbReference type="Rhea" id="RHEA-COMP:9565"/>
        <dbReference type="Rhea" id="RHEA-COMP:9566"/>
        <dbReference type="ChEBI" id="CHEBI:15378"/>
        <dbReference type="ChEBI" id="CHEBI:16389"/>
        <dbReference type="ChEBI" id="CHEBI:17976"/>
        <dbReference type="ChEBI" id="CHEBI:57540"/>
        <dbReference type="ChEBI" id="CHEBI:57945"/>
        <dbReference type="EC" id="7.1.1.2"/>
    </reaction>
</comment>
<dbReference type="Pfam" id="PF06455">
    <property type="entry name" value="NADH5_C"/>
    <property type="match status" value="1"/>
</dbReference>
<keyword evidence="10 17" id="KW-1133">Transmembrane helix</keyword>
<feature type="transmembrane region" description="Helical" evidence="17">
    <location>
        <begin position="130"/>
        <end position="153"/>
    </location>
</feature>
<feature type="transmembrane region" description="Helical" evidence="17">
    <location>
        <begin position="165"/>
        <end position="187"/>
    </location>
</feature>
<accession>A0A6H2U260</accession>
<feature type="transmembrane region" description="Helical" evidence="17">
    <location>
        <begin position="266"/>
        <end position="290"/>
    </location>
</feature>
<evidence type="ECO:0000256" key="3">
    <source>
        <dbReference type="ARBA" id="ARBA00021096"/>
    </source>
</evidence>
<dbReference type="PANTHER" id="PTHR42829">
    <property type="entry name" value="NADH-UBIQUINONE OXIDOREDUCTASE CHAIN 5"/>
    <property type="match status" value="1"/>
</dbReference>
<evidence type="ECO:0000256" key="7">
    <source>
        <dbReference type="ARBA" id="ARBA00022792"/>
    </source>
</evidence>
<evidence type="ECO:0000256" key="15">
    <source>
        <dbReference type="ARBA" id="ARBA00031027"/>
    </source>
</evidence>
<keyword evidence="4" id="KW-0813">Transport</keyword>
<evidence type="ECO:0000256" key="12">
    <source>
        <dbReference type="ARBA" id="ARBA00023075"/>
    </source>
</evidence>
<keyword evidence="8" id="KW-1278">Translocase</keyword>
<feature type="chain" id="PRO_5026257626" description="NADH-ubiquinone oxidoreductase chain 5" evidence="18">
    <location>
        <begin position="21"/>
        <end position="567"/>
    </location>
</feature>
<dbReference type="GO" id="GO:0042773">
    <property type="term" value="P:ATP synthesis coupled electron transport"/>
    <property type="evidence" value="ECO:0007669"/>
    <property type="project" value="InterPro"/>
</dbReference>
<keyword evidence="14 17" id="KW-0472">Membrane</keyword>
<comment type="subcellular location">
    <subcellularLocation>
        <location evidence="1">Mitochondrion inner membrane</location>
        <topology evidence="1">Multi-pass membrane protein</topology>
    </subcellularLocation>
</comment>
<gene>
    <name evidence="21" type="primary">ND5</name>
</gene>
<evidence type="ECO:0000256" key="6">
    <source>
        <dbReference type="ARBA" id="ARBA00022692"/>
    </source>
</evidence>
<dbReference type="GO" id="GO:0008137">
    <property type="term" value="F:NADH dehydrogenase (ubiquinone) activity"/>
    <property type="evidence" value="ECO:0007669"/>
    <property type="project" value="UniProtKB-EC"/>
</dbReference>
<organism evidence="21">
    <name type="scientific">Scrobicularia plana</name>
    <dbReference type="NCBI Taxonomy" id="665965"/>
    <lineage>
        <taxon>Eukaryota</taxon>
        <taxon>Metazoa</taxon>
        <taxon>Spiralia</taxon>
        <taxon>Lophotrochozoa</taxon>
        <taxon>Mollusca</taxon>
        <taxon>Bivalvia</taxon>
        <taxon>Autobranchia</taxon>
        <taxon>Heteroconchia</taxon>
        <taxon>Euheterodonta</taxon>
        <taxon>Imparidentia</taxon>
        <taxon>Neoheterodontei</taxon>
        <taxon>Cardiida</taxon>
        <taxon>Tellinoidea</taxon>
        <taxon>Scrobiculariidae</taxon>
        <taxon>Scrobicularia</taxon>
    </lineage>
</organism>
<feature type="transmembrane region" description="Helical" evidence="17">
    <location>
        <begin position="326"/>
        <end position="346"/>
    </location>
</feature>
<feature type="transmembrane region" description="Helical" evidence="17">
    <location>
        <begin position="545"/>
        <end position="562"/>
    </location>
</feature>
<keyword evidence="12" id="KW-0830">Ubiquinone</keyword>
<feature type="transmembrane region" description="Helical" evidence="17">
    <location>
        <begin position="235"/>
        <end position="254"/>
    </location>
</feature>
<dbReference type="InterPro" id="IPR003945">
    <property type="entry name" value="NU5C-like"/>
</dbReference>
<evidence type="ECO:0000259" key="20">
    <source>
        <dbReference type="Pfam" id="PF06455"/>
    </source>
</evidence>
<dbReference type="PRINTS" id="PR01434">
    <property type="entry name" value="NADHDHGNASE5"/>
</dbReference>
<keyword evidence="5" id="KW-0679">Respiratory chain</keyword>
<keyword evidence="9" id="KW-0249">Electron transport</keyword>
<evidence type="ECO:0000256" key="4">
    <source>
        <dbReference type="ARBA" id="ARBA00022448"/>
    </source>
</evidence>
<feature type="domain" description="NADH dehydrogenase subunit 5 C-terminal" evidence="20">
    <location>
        <begin position="388"/>
        <end position="557"/>
    </location>
</feature>
<feature type="transmembrane region" description="Helical" evidence="17">
    <location>
        <begin position="297"/>
        <end position="314"/>
    </location>
</feature>
<proteinExistence type="predicted"/>
<evidence type="ECO:0000256" key="16">
    <source>
        <dbReference type="ARBA" id="ARBA00049551"/>
    </source>
</evidence>
<dbReference type="AlphaFoldDB" id="A0A6H2U260"/>
<evidence type="ECO:0000256" key="13">
    <source>
        <dbReference type="ARBA" id="ARBA00023128"/>
    </source>
</evidence>
<dbReference type="PANTHER" id="PTHR42829:SF2">
    <property type="entry name" value="NADH-UBIQUINONE OXIDOREDUCTASE CHAIN 5"/>
    <property type="match status" value="1"/>
</dbReference>
<dbReference type="InterPro" id="IPR010934">
    <property type="entry name" value="NADH_DH_su5_C"/>
</dbReference>
<feature type="transmembrane region" description="Helical" evidence="17">
    <location>
        <begin position="444"/>
        <end position="465"/>
    </location>
</feature>
<protein>
    <recommendedName>
        <fullName evidence="3">NADH-ubiquinone oxidoreductase chain 5</fullName>
        <ecNumber evidence="2">7.1.1.2</ecNumber>
    </recommendedName>
    <alternativeName>
        <fullName evidence="15">NADH dehydrogenase subunit 5</fullName>
    </alternativeName>
</protein>
<feature type="signal peptide" evidence="18">
    <location>
        <begin position="1"/>
        <end position="20"/>
    </location>
</feature>
<evidence type="ECO:0000256" key="9">
    <source>
        <dbReference type="ARBA" id="ARBA00022982"/>
    </source>
</evidence>
<evidence type="ECO:0000256" key="18">
    <source>
        <dbReference type="SAM" id="SignalP"/>
    </source>
</evidence>
<keyword evidence="6 17" id="KW-0812">Transmembrane</keyword>
<feature type="transmembrane region" description="Helical" evidence="17">
    <location>
        <begin position="44"/>
        <end position="73"/>
    </location>
</feature>